<dbReference type="CDD" id="cd12797">
    <property type="entry name" value="M23_peptidase"/>
    <property type="match status" value="1"/>
</dbReference>
<dbReference type="InterPro" id="IPR016047">
    <property type="entry name" value="M23ase_b-sheet_dom"/>
</dbReference>
<feature type="compositionally biased region" description="Low complexity" evidence="2">
    <location>
        <begin position="281"/>
        <end position="299"/>
    </location>
</feature>
<accession>A0A2V1KDW8</accession>
<feature type="coiled-coil region" evidence="1">
    <location>
        <begin position="30"/>
        <end position="127"/>
    </location>
</feature>
<comment type="caution">
    <text evidence="4">The sequence shown here is derived from an EMBL/GenBank/DDBJ whole genome shotgun (WGS) entry which is preliminary data.</text>
</comment>
<keyword evidence="5" id="KW-1185">Reference proteome</keyword>
<evidence type="ECO:0000256" key="2">
    <source>
        <dbReference type="SAM" id="MobiDB-lite"/>
    </source>
</evidence>
<feature type="compositionally biased region" description="Polar residues" evidence="2">
    <location>
        <begin position="172"/>
        <end position="187"/>
    </location>
</feature>
<feature type="domain" description="M23ase beta-sheet core" evidence="3">
    <location>
        <begin position="338"/>
        <end position="439"/>
    </location>
</feature>
<dbReference type="OrthoDB" id="1099523at2"/>
<dbReference type="InterPro" id="IPR050570">
    <property type="entry name" value="Cell_wall_metabolism_enzyme"/>
</dbReference>
<proteinExistence type="predicted"/>
<evidence type="ECO:0000313" key="4">
    <source>
        <dbReference type="EMBL" id="PWF27801.1"/>
    </source>
</evidence>
<dbReference type="GO" id="GO:0004222">
    <property type="term" value="F:metalloendopeptidase activity"/>
    <property type="evidence" value="ECO:0007669"/>
    <property type="project" value="TreeGrafter"/>
</dbReference>
<dbReference type="InterPro" id="IPR011055">
    <property type="entry name" value="Dup_hybrid_motif"/>
</dbReference>
<dbReference type="Gene3D" id="2.70.70.10">
    <property type="entry name" value="Glucose Permease (Domain IIA)"/>
    <property type="match status" value="1"/>
</dbReference>
<reference evidence="5" key="1">
    <citation type="submission" date="2018-05" db="EMBL/GenBank/DDBJ databases">
        <authorList>
            <person name="Li Y."/>
        </authorList>
    </citation>
    <scope>NUCLEOTIDE SEQUENCE [LARGE SCALE GENOMIC DNA]</scope>
    <source>
        <strain evidence="5">sk1b4</strain>
    </source>
</reference>
<evidence type="ECO:0000259" key="3">
    <source>
        <dbReference type="Pfam" id="PF01551"/>
    </source>
</evidence>
<dbReference type="SUPFAM" id="SSF51261">
    <property type="entry name" value="Duplicated hybrid motif"/>
    <property type="match status" value="1"/>
</dbReference>
<dbReference type="Gene3D" id="6.10.250.3150">
    <property type="match status" value="1"/>
</dbReference>
<dbReference type="PANTHER" id="PTHR21666">
    <property type="entry name" value="PEPTIDASE-RELATED"/>
    <property type="match status" value="1"/>
</dbReference>
<organism evidence="4 5">
    <name type="scientific">Ancrocorticia populi</name>
    <dbReference type="NCBI Taxonomy" id="2175228"/>
    <lineage>
        <taxon>Bacteria</taxon>
        <taxon>Bacillati</taxon>
        <taxon>Actinomycetota</taxon>
        <taxon>Actinomycetes</taxon>
        <taxon>Actinomycetales</taxon>
        <taxon>Actinomycetaceae</taxon>
        <taxon>Ancrocorticia</taxon>
    </lineage>
</organism>
<sequence length="448" mass="48318">MGAIAAFAIALTGFAGVVTPVGPAAYASDRDDLVEKQKEQEKQIESTKSSLEGVDTDLQAVYLDLEETKSKVSVAQQKLKDAEDQLAEAERDQQIVAGQLDAAQGELDSIKEEITQGEANIESSQNSLGEIARAQYRGDTMPSTMDLLVGASSSEDFLNSYQVWEALSRTQSTSLTDAEVATAQNSTRESRQTDVEEQIADLKEQADALVVEKEEKQQAAESKHEDLLAVQSDYEKKEAKLQNKKDAFQSNLESLETDRNDTAAQIAQIDAENKKKKEQAKLQQQQQQQQSQSKSSGSSNAAPATNSGGNWLIPTVPAPLYVTSPFGMREYPFGGYWMHNGVDLRSSCGEAQVAPADGVIAKTVPAPGNSTHGNQIFINLGVVGGSSYVAVTNHLSSFNVSAGQSVKQGQVIGYTGQTGQVTGCHVHFELWKDGSVVNPMSYPAFTQR</sequence>
<dbReference type="PANTHER" id="PTHR21666:SF270">
    <property type="entry name" value="MUREIN HYDROLASE ACTIVATOR ENVC"/>
    <property type="match status" value="1"/>
</dbReference>
<feature type="region of interest" description="Disordered" evidence="2">
    <location>
        <begin position="172"/>
        <end position="196"/>
    </location>
</feature>
<evidence type="ECO:0000256" key="1">
    <source>
        <dbReference type="SAM" id="Coils"/>
    </source>
</evidence>
<feature type="region of interest" description="Disordered" evidence="2">
    <location>
        <begin position="272"/>
        <end position="310"/>
    </location>
</feature>
<protein>
    <submittedName>
        <fullName evidence="4">Peptidase M23</fullName>
    </submittedName>
</protein>
<dbReference type="EMBL" id="QETB01000001">
    <property type="protein sequence ID" value="PWF27801.1"/>
    <property type="molecule type" value="Genomic_DNA"/>
</dbReference>
<gene>
    <name evidence="4" type="ORF">DD236_04425</name>
</gene>
<keyword evidence="1" id="KW-0175">Coiled coil</keyword>
<dbReference type="Pfam" id="PF01551">
    <property type="entry name" value="Peptidase_M23"/>
    <property type="match status" value="1"/>
</dbReference>
<dbReference type="AlphaFoldDB" id="A0A2V1KDW8"/>
<feature type="compositionally biased region" description="Polar residues" evidence="2">
    <location>
        <begin position="300"/>
        <end position="309"/>
    </location>
</feature>
<name>A0A2V1KDW8_9ACTO</name>
<dbReference type="Proteomes" id="UP000245283">
    <property type="component" value="Unassembled WGS sequence"/>
</dbReference>
<evidence type="ECO:0000313" key="5">
    <source>
        <dbReference type="Proteomes" id="UP000245283"/>
    </source>
</evidence>
<dbReference type="SUPFAM" id="SSF57997">
    <property type="entry name" value="Tropomyosin"/>
    <property type="match status" value="1"/>
</dbReference>